<dbReference type="PROSITE" id="PS51257">
    <property type="entry name" value="PROKAR_LIPOPROTEIN"/>
    <property type="match status" value="1"/>
</dbReference>
<dbReference type="Pfam" id="PF13036">
    <property type="entry name" value="LpoB"/>
    <property type="match status" value="1"/>
</dbReference>
<evidence type="ECO:0000313" key="3">
    <source>
        <dbReference type="Proteomes" id="UP000886812"/>
    </source>
</evidence>
<reference evidence="2" key="1">
    <citation type="submission" date="2020-10" db="EMBL/GenBank/DDBJ databases">
        <authorList>
            <person name="Gilroy R."/>
        </authorList>
    </citation>
    <scope>NUCLEOTIDE SEQUENCE</scope>
    <source>
        <strain evidence="2">10669</strain>
    </source>
</reference>
<accession>A0A9D1NJM5</accession>
<feature type="signal peptide" evidence="1">
    <location>
        <begin position="1"/>
        <end position="21"/>
    </location>
</feature>
<dbReference type="Proteomes" id="UP000886812">
    <property type="component" value="Unassembled WGS sequence"/>
</dbReference>
<gene>
    <name evidence="2" type="ORF">IAC75_01060</name>
</gene>
<proteinExistence type="predicted"/>
<evidence type="ECO:0000256" key="1">
    <source>
        <dbReference type="SAM" id="SignalP"/>
    </source>
</evidence>
<dbReference type="EMBL" id="DVOG01000029">
    <property type="protein sequence ID" value="HIV03727.1"/>
    <property type="molecule type" value="Genomic_DNA"/>
</dbReference>
<sequence>MKKQIRILSAGTLAVFSVALAAGCAADKARYVEAGGPETVVSLNQVDIQDFQTATDALVADMLLWDAFSGTKKPVVALSRVVNDTTDNFNTDLLTNKVQESILKSRKAVVSMSMSVDRGADVVRQDAAALGAAQTVVPDLTLSGKISEVAARAGSTKQVSYVFSLRLVDVKTGNVVWMGEKTLTKQGEKNAVGW</sequence>
<protein>
    <submittedName>
        <fullName evidence="2">Penicillin-binding protein activator LpoB</fullName>
    </submittedName>
</protein>
<name>A0A9D1NJM5_9BACT</name>
<dbReference type="AlphaFoldDB" id="A0A9D1NJM5"/>
<feature type="chain" id="PRO_5038778445" evidence="1">
    <location>
        <begin position="22"/>
        <end position="194"/>
    </location>
</feature>
<reference evidence="2" key="2">
    <citation type="journal article" date="2021" name="PeerJ">
        <title>Extensive microbial diversity within the chicken gut microbiome revealed by metagenomics and culture.</title>
        <authorList>
            <person name="Gilroy R."/>
            <person name="Ravi A."/>
            <person name="Getino M."/>
            <person name="Pursley I."/>
            <person name="Horton D.L."/>
            <person name="Alikhan N.F."/>
            <person name="Baker D."/>
            <person name="Gharbi K."/>
            <person name="Hall N."/>
            <person name="Watson M."/>
            <person name="Adriaenssens E.M."/>
            <person name="Foster-Nyarko E."/>
            <person name="Jarju S."/>
            <person name="Secka A."/>
            <person name="Antonio M."/>
            <person name="Oren A."/>
            <person name="Chaudhuri R.R."/>
            <person name="La Ragione R."/>
            <person name="Hildebrand F."/>
            <person name="Pallen M.J."/>
        </authorList>
    </citation>
    <scope>NUCLEOTIDE SEQUENCE</scope>
    <source>
        <strain evidence="2">10669</strain>
    </source>
</reference>
<organism evidence="2 3">
    <name type="scientific">Candidatus Spyradosoma merdigallinarum</name>
    <dbReference type="NCBI Taxonomy" id="2840950"/>
    <lineage>
        <taxon>Bacteria</taxon>
        <taxon>Pseudomonadati</taxon>
        <taxon>Verrucomicrobiota</taxon>
        <taxon>Opitutia</taxon>
        <taxon>Opitutia incertae sedis</taxon>
        <taxon>Candidatus Spyradosoma</taxon>
    </lineage>
</organism>
<dbReference type="Gene3D" id="3.40.50.10610">
    <property type="entry name" value="ABC-type transport auxiliary lipoprotein component"/>
    <property type="match status" value="1"/>
</dbReference>
<evidence type="ECO:0000313" key="2">
    <source>
        <dbReference type="EMBL" id="HIV03727.1"/>
    </source>
</evidence>
<dbReference type="InterPro" id="IPR014094">
    <property type="entry name" value="LpoB"/>
</dbReference>
<keyword evidence="1" id="KW-0732">Signal</keyword>
<comment type="caution">
    <text evidence="2">The sequence shown here is derived from an EMBL/GenBank/DDBJ whole genome shotgun (WGS) entry which is preliminary data.</text>
</comment>